<dbReference type="InterPro" id="IPR050087">
    <property type="entry name" value="AON_synthase_class-II"/>
</dbReference>
<dbReference type="Gene3D" id="3.40.640.10">
    <property type="entry name" value="Type I PLP-dependent aspartate aminotransferase-like (Major domain)"/>
    <property type="match status" value="1"/>
</dbReference>
<dbReference type="InterPro" id="IPR015422">
    <property type="entry name" value="PyrdxlP-dep_Trfase_small"/>
</dbReference>
<evidence type="ECO:0000256" key="5">
    <source>
        <dbReference type="ARBA" id="ARBA00004991"/>
    </source>
</evidence>
<dbReference type="GO" id="GO:0016020">
    <property type="term" value="C:membrane"/>
    <property type="evidence" value="ECO:0007669"/>
    <property type="project" value="UniProtKB-SubCell"/>
</dbReference>
<keyword evidence="22" id="KW-1185">Reference proteome</keyword>
<dbReference type="FunCoup" id="A0A1V9WZK2">
    <property type="interactions" value="686"/>
</dbReference>
<dbReference type="InterPro" id="IPR004839">
    <property type="entry name" value="Aminotransferase_I/II_large"/>
</dbReference>
<evidence type="ECO:0000256" key="17">
    <source>
        <dbReference type="ARBA" id="ARBA00048528"/>
    </source>
</evidence>
<comment type="pathway">
    <text evidence="4">Lipid metabolism; sphingolipid metabolism.</text>
</comment>
<sequence length="572" mass="64507">MGLDSHLGEAIMTQSNGVTEHPEKKDQISNGNVLRRRNGPSDEKLMQPDRSSKAEKGPPEAKDDSKCQQTAVDCDKTPHTESRPEDELEPTPWLMYYATVFCYLVLYIFGKMRDLLRRLGIEKVISQIEKHRDGYPPLHRSFDAFFTRNIYRPIRDCWNLPLLSVPGATITLRDRTSDNYNWTFRYLDTKTTYINLGSYNYLGFAENEGNCADSVQTCLEENGYSLCSTRHELGTHKLHSELESLLAEFLKVEAALVVGMGFATNSTNIPTLVGPGCLIVSDELNHASLCLGCKLSGATTRTFKHNNMNHLEEVLQNAVYYGQPKTGEPWRKILIIVEGIYSMEGTIIDLPQVIRLKKRYKAYLYLDEAHSIGALGSSGRGVVDYFNLDPTDVDVLMGTFTKSFGAAGGYIAGRKDLIDYVRATSYSFAYATSMAPPIVQQIITACRQIMQEDAGKTRLKTLARNTKYFRRRLKQMGFIIYGNDDSPVVPLMLYLPSKIAAFVRDLMAEQVATVGVGYPATKLTESRVRFCMSAAHTKEMLDRSLECIDRVGDRLHLKLSRRPRNPNEVIEY</sequence>
<dbReference type="GO" id="GO:0030170">
    <property type="term" value="F:pyridoxal phosphate binding"/>
    <property type="evidence" value="ECO:0007669"/>
    <property type="project" value="InterPro"/>
</dbReference>
<keyword evidence="9" id="KW-0812">Transmembrane</keyword>
<dbReference type="Proteomes" id="UP000192247">
    <property type="component" value="Unassembled WGS sequence"/>
</dbReference>
<evidence type="ECO:0000256" key="15">
    <source>
        <dbReference type="ARBA" id="ARBA00023136"/>
    </source>
</evidence>
<feature type="compositionally biased region" description="Basic and acidic residues" evidence="19">
    <location>
        <begin position="73"/>
        <end position="85"/>
    </location>
</feature>
<dbReference type="Gene3D" id="3.90.1150.10">
    <property type="entry name" value="Aspartate Aminotransferase, domain 1"/>
    <property type="match status" value="1"/>
</dbReference>
<feature type="compositionally biased region" description="Basic and acidic residues" evidence="19">
    <location>
        <begin position="39"/>
        <end position="66"/>
    </location>
</feature>
<keyword evidence="10" id="KW-0256">Endoplasmic reticulum</keyword>
<proteinExistence type="inferred from homology"/>
<feature type="region of interest" description="Disordered" evidence="19">
    <location>
        <begin position="1"/>
        <end position="87"/>
    </location>
</feature>
<dbReference type="InterPro" id="IPR015421">
    <property type="entry name" value="PyrdxlP-dep_Trfase_major"/>
</dbReference>
<dbReference type="CDD" id="cd06454">
    <property type="entry name" value="KBL_like"/>
    <property type="match status" value="1"/>
</dbReference>
<evidence type="ECO:0000256" key="3">
    <source>
        <dbReference type="ARBA" id="ARBA00004370"/>
    </source>
</evidence>
<accession>A0A1V9WZK2</accession>
<evidence type="ECO:0000256" key="19">
    <source>
        <dbReference type="SAM" id="MobiDB-lite"/>
    </source>
</evidence>
<dbReference type="EMBL" id="MNPL01031954">
    <property type="protein sequence ID" value="OQR66556.1"/>
    <property type="molecule type" value="Genomic_DNA"/>
</dbReference>
<comment type="catalytic activity">
    <reaction evidence="17">
        <text>L-serine + hexadecanoyl-CoA + H(+) = 3-oxosphinganine + CO2 + CoA</text>
        <dbReference type="Rhea" id="RHEA:14761"/>
        <dbReference type="ChEBI" id="CHEBI:15378"/>
        <dbReference type="ChEBI" id="CHEBI:16526"/>
        <dbReference type="ChEBI" id="CHEBI:33384"/>
        <dbReference type="ChEBI" id="CHEBI:57287"/>
        <dbReference type="ChEBI" id="CHEBI:57379"/>
        <dbReference type="ChEBI" id="CHEBI:58299"/>
        <dbReference type="EC" id="2.3.1.50"/>
    </reaction>
</comment>
<organism evidence="21 22">
    <name type="scientific">Tropilaelaps mercedesae</name>
    <dbReference type="NCBI Taxonomy" id="418985"/>
    <lineage>
        <taxon>Eukaryota</taxon>
        <taxon>Metazoa</taxon>
        <taxon>Ecdysozoa</taxon>
        <taxon>Arthropoda</taxon>
        <taxon>Chelicerata</taxon>
        <taxon>Arachnida</taxon>
        <taxon>Acari</taxon>
        <taxon>Parasitiformes</taxon>
        <taxon>Mesostigmata</taxon>
        <taxon>Gamasina</taxon>
        <taxon>Dermanyssoidea</taxon>
        <taxon>Laelapidae</taxon>
        <taxon>Tropilaelaps</taxon>
    </lineage>
</organism>
<comment type="caution">
    <text evidence="21">The sequence shown here is derived from an EMBL/GenBank/DDBJ whole genome shotgun (WGS) entry which is preliminary data.</text>
</comment>
<evidence type="ECO:0000256" key="10">
    <source>
        <dbReference type="ARBA" id="ARBA00022824"/>
    </source>
</evidence>
<evidence type="ECO:0000256" key="11">
    <source>
        <dbReference type="ARBA" id="ARBA00022898"/>
    </source>
</evidence>
<evidence type="ECO:0000256" key="16">
    <source>
        <dbReference type="ARBA" id="ARBA00023315"/>
    </source>
</evidence>
<dbReference type="GO" id="GO:0004758">
    <property type="term" value="F:serine C-palmitoyltransferase activity"/>
    <property type="evidence" value="ECO:0007669"/>
    <property type="project" value="UniProtKB-EC"/>
</dbReference>
<keyword evidence="11 18" id="KW-0663">Pyridoxal phosphate</keyword>
<dbReference type="GO" id="GO:0046512">
    <property type="term" value="P:sphingosine biosynthetic process"/>
    <property type="evidence" value="ECO:0007669"/>
    <property type="project" value="TreeGrafter"/>
</dbReference>
<dbReference type="SUPFAM" id="SSF53383">
    <property type="entry name" value="PLP-dependent transferases"/>
    <property type="match status" value="1"/>
</dbReference>
<gene>
    <name evidence="21" type="ORF">BIW11_14073</name>
</gene>
<dbReference type="GO" id="GO:0005783">
    <property type="term" value="C:endoplasmic reticulum"/>
    <property type="evidence" value="ECO:0007669"/>
    <property type="project" value="UniProtKB-SubCell"/>
</dbReference>
<dbReference type="InterPro" id="IPR015424">
    <property type="entry name" value="PyrdxlP-dep_Trfase"/>
</dbReference>
<dbReference type="InterPro" id="IPR001917">
    <property type="entry name" value="Aminotrans_II_pyridoxalP_BS"/>
</dbReference>
<name>A0A1V9WZK2_9ACAR</name>
<comment type="pathway">
    <text evidence="5">Sphingolipid metabolism.</text>
</comment>
<evidence type="ECO:0000256" key="7">
    <source>
        <dbReference type="ARBA" id="ARBA00013220"/>
    </source>
</evidence>
<reference evidence="21 22" key="1">
    <citation type="journal article" date="2017" name="Gigascience">
        <title>Draft genome of the honey bee ectoparasitic mite, Tropilaelaps mercedesae, is shaped by the parasitic life history.</title>
        <authorList>
            <person name="Dong X."/>
            <person name="Armstrong S.D."/>
            <person name="Xia D."/>
            <person name="Makepeace B.L."/>
            <person name="Darby A.C."/>
            <person name="Kadowaki T."/>
        </authorList>
    </citation>
    <scope>NUCLEOTIDE SEQUENCE [LARGE SCALE GENOMIC DNA]</scope>
    <source>
        <strain evidence="21">Wuxi-XJTLU</strain>
    </source>
</reference>
<evidence type="ECO:0000256" key="2">
    <source>
        <dbReference type="ARBA" id="ARBA00004240"/>
    </source>
</evidence>
<dbReference type="GO" id="GO:0046513">
    <property type="term" value="P:ceramide biosynthetic process"/>
    <property type="evidence" value="ECO:0007669"/>
    <property type="project" value="TreeGrafter"/>
</dbReference>
<keyword evidence="15" id="KW-0472">Membrane</keyword>
<dbReference type="GO" id="GO:0017059">
    <property type="term" value="C:serine palmitoyltransferase complex"/>
    <property type="evidence" value="ECO:0007669"/>
    <property type="project" value="TreeGrafter"/>
</dbReference>
<evidence type="ECO:0000256" key="14">
    <source>
        <dbReference type="ARBA" id="ARBA00023098"/>
    </source>
</evidence>
<keyword evidence="14" id="KW-0443">Lipid metabolism</keyword>
<dbReference type="AlphaFoldDB" id="A0A1V9WZK2"/>
<dbReference type="InParanoid" id="A0A1V9WZK2"/>
<comment type="cofactor">
    <cofactor evidence="1 18">
        <name>pyridoxal 5'-phosphate</name>
        <dbReference type="ChEBI" id="CHEBI:597326"/>
    </cofactor>
</comment>
<keyword evidence="8 21" id="KW-0808">Transferase</keyword>
<evidence type="ECO:0000256" key="1">
    <source>
        <dbReference type="ARBA" id="ARBA00001933"/>
    </source>
</evidence>
<feature type="domain" description="Aminotransferase class I/classII large" evidence="20">
    <location>
        <begin position="192"/>
        <end position="546"/>
    </location>
</feature>
<evidence type="ECO:0000256" key="6">
    <source>
        <dbReference type="ARBA" id="ARBA00008392"/>
    </source>
</evidence>
<evidence type="ECO:0000313" key="22">
    <source>
        <dbReference type="Proteomes" id="UP000192247"/>
    </source>
</evidence>
<dbReference type="PANTHER" id="PTHR13693">
    <property type="entry name" value="CLASS II AMINOTRANSFERASE/8-AMINO-7-OXONONANOATE SYNTHASE"/>
    <property type="match status" value="1"/>
</dbReference>
<dbReference type="Pfam" id="PF00155">
    <property type="entry name" value="Aminotran_1_2"/>
    <property type="match status" value="1"/>
</dbReference>
<dbReference type="PANTHER" id="PTHR13693:SF3">
    <property type="entry name" value="LD36009P"/>
    <property type="match status" value="1"/>
</dbReference>
<dbReference type="FunFam" id="3.40.640.10:FF:000047">
    <property type="entry name" value="serine palmitoyltransferase 2 isoform X1"/>
    <property type="match status" value="1"/>
</dbReference>
<evidence type="ECO:0000256" key="12">
    <source>
        <dbReference type="ARBA" id="ARBA00022919"/>
    </source>
</evidence>
<dbReference type="OrthoDB" id="65434at2759"/>
<dbReference type="STRING" id="418985.A0A1V9WZK2"/>
<evidence type="ECO:0000256" key="9">
    <source>
        <dbReference type="ARBA" id="ARBA00022692"/>
    </source>
</evidence>
<dbReference type="PROSITE" id="PS00599">
    <property type="entry name" value="AA_TRANSFER_CLASS_2"/>
    <property type="match status" value="1"/>
</dbReference>
<dbReference type="EC" id="2.3.1.50" evidence="7"/>
<protein>
    <recommendedName>
        <fullName evidence="7">serine C-palmitoyltransferase</fullName>
        <ecNumber evidence="7">2.3.1.50</ecNumber>
    </recommendedName>
</protein>
<evidence type="ECO:0000259" key="20">
    <source>
        <dbReference type="Pfam" id="PF00155"/>
    </source>
</evidence>
<keyword evidence="16" id="KW-0012">Acyltransferase</keyword>
<evidence type="ECO:0000256" key="4">
    <source>
        <dbReference type="ARBA" id="ARBA00004760"/>
    </source>
</evidence>
<evidence type="ECO:0000256" key="18">
    <source>
        <dbReference type="RuleBase" id="RU003693"/>
    </source>
</evidence>
<comment type="similarity">
    <text evidence="6 18">Belongs to the class-II pyridoxal-phosphate-dependent aminotransferase family.</text>
</comment>
<evidence type="ECO:0000256" key="8">
    <source>
        <dbReference type="ARBA" id="ARBA00022679"/>
    </source>
</evidence>
<keyword evidence="12" id="KW-0746">Sphingolipid metabolism</keyword>
<comment type="subcellular location">
    <subcellularLocation>
        <location evidence="2">Endoplasmic reticulum</location>
    </subcellularLocation>
    <subcellularLocation>
        <location evidence="3">Membrane</location>
    </subcellularLocation>
</comment>
<evidence type="ECO:0000313" key="21">
    <source>
        <dbReference type="EMBL" id="OQR66556.1"/>
    </source>
</evidence>
<evidence type="ECO:0000256" key="13">
    <source>
        <dbReference type="ARBA" id="ARBA00022989"/>
    </source>
</evidence>
<keyword evidence="13" id="KW-1133">Transmembrane helix</keyword>